<reference evidence="2" key="1">
    <citation type="submission" date="2022-12" db="EMBL/GenBank/DDBJ databases">
        <title>Genome sequence of SJ11.</title>
        <authorList>
            <person name="Woo H."/>
        </authorList>
    </citation>
    <scope>NUCLEOTIDE SEQUENCE</scope>
    <source>
        <strain evidence="2">SJ11</strain>
    </source>
</reference>
<dbReference type="InterPro" id="IPR021257">
    <property type="entry name" value="DUF2809"/>
</dbReference>
<keyword evidence="1" id="KW-1133">Transmembrane helix</keyword>
<organism evidence="2 3">
    <name type="scientific">Pedobacter rhodius</name>
    <dbReference type="NCBI Taxonomy" id="3004098"/>
    <lineage>
        <taxon>Bacteria</taxon>
        <taxon>Pseudomonadati</taxon>
        <taxon>Bacteroidota</taxon>
        <taxon>Sphingobacteriia</taxon>
        <taxon>Sphingobacteriales</taxon>
        <taxon>Sphingobacteriaceae</taxon>
        <taxon>Pedobacter</taxon>
    </lineage>
</organism>
<evidence type="ECO:0000313" key="2">
    <source>
        <dbReference type="EMBL" id="MCZ4224976.1"/>
    </source>
</evidence>
<evidence type="ECO:0000256" key="1">
    <source>
        <dbReference type="SAM" id="Phobius"/>
    </source>
</evidence>
<comment type="caution">
    <text evidence="2">The sequence shown here is derived from an EMBL/GenBank/DDBJ whole genome shotgun (WGS) entry which is preliminary data.</text>
</comment>
<dbReference type="EMBL" id="JAPWGL010000005">
    <property type="protein sequence ID" value="MCZ4224976.1"/>
    <property type="molecule type" value="Genomic_DNA"/>
</dbReference>
<feature type="transmembrane region" description="Helical" evidence="1">
    <location>
        <begin position="61"/>
        <end position="80"/>
    </location>
</feature>
<protein>
    <submittedName>
        <fullName evidence="2">DUF2809 domain-containing protein</fullName>
    </submittedName>
</protein>
<gene>
    <name evidence="2" type="ORF">O0931_16810</name>
</gene>
<keyword evidence="3" id="KW-1185">Reference proteome</keyword>
<name>A0ABT4L1B0_9SPHI</name>
<feature type="transmembrane region" description="Helical" evidence="1">
    <location>
        <begin position="87"/>
        <end position="105"/>
    </location>
</feature>
<keyword evidence="1" id="KW-0812">Transmembrane</keyword>
<evidence type="ECO:0000313" key="3">
    <source>
        <dbReference type="Proteomes" id="UP001144341"/>
    </source>
</evidence>
<dbReference type="Proteomes" id="UP001144341">
    <property type="component" value="Unassembled WGS sequence"/>
</dbReference>
<dbReference type="RefSeq" id="WP_269416640.1">
    <property type="nucleotide sequence ID" value="NZ_JAPWGL010000005.1"/>
</dbReference>
<sequence length="146" mass="17241">MEKSLKPYSKDFSATLEMTKYLLIYLDMKLTFNLKFLFVFLIIFIVEILIAKYLHDAYIRPFGGDVLVVVLIYAFLRIFLKTNYKKLAFGVLVFSFIIECLQGLHYVNWLGLQDNKFWSIVLGTYFTVYDLLAYFVGYLICLLFKD</sequence>
<feature type="transmembrane region" description="Helical" evidence="1">
    <location>
        <begin position="117"/>
        <end position="144"/>
    </location>
</feature>
<keyword evidence="1" id="KW-0472">Membrane</keyword>
<accession>A0ABT4L1B0</accession>
<dbReference type="Pfam" id="PF10990">
    <property type="entry name" value="DUF2809"/>
    <property type="match status" value="1"/>
</dbReference>
<proteinExistence type="predicted"/>